<comment type="caution">
    <text evidence="8">The sequence shown here is derived from an EMBL/GenBank/DDBJ whole genome shotgun (WGS) entry which is preliminary data.</text>
</comment>
<dbReference type="PANTHER" id="PTHR42873:SF1">
    <property type="entry name" value="S-ADENOSYLMETHIONINE-DEPENDENT METHYLTRANSFERASE DOMAIN-CONTAINING PROTEIN"/>
    <property type="match status" value="1"/>
</dbReference>
<sequence length="386" mass="44292">MEKIILRRTSRILSGHLWIFSNELMSSPKNYQPGSLVRVYDNKNIFIGIGYINPHSLITIRLLTRKMEDINHNFFRKHIINAINYRKRFLLDTNSFRVIYSEGDFLPGLIVDKYGECLVMQFLTLGMEMMKDMIIDVMNEILSPSVIVLRNDSQGRVLEGLPLEKKIIKGSLDSIPIINEGEILIEINPLLGQKTGFFLDQRENRLALRNYIKGGEGLDLFCYSGAWGLQLAQNGAFVTCVDESEVALSNAKRNFQLNGLEDRCDFVKDDVFKFLKKEVESGSLYDFIVLDPPAFVKRRAKVKEAVKGYREINAMAMRLIKRGGILATSSCSYHIEKTMFLDILRDSAKDAERNPRLIEYRSQSRDHPILLSVPETEYLKCAFLEL</sequence>
<dbReference type="EMBL" id="BLAB01000001">
    <property type="protein sequence ID" value="GER94559.1"/>
    <property type="molecule type" value="Genomic_DNA"/>
</dbReference>
<dbReference type="InterPro" id="IPR015947">
    <property type="entry name" value="PUA-like_sf"/>
</dbReference>
<evidence type="ECO:0000256" key="4">
    <source>
        <dbReference type="ARBA" id="ARBA00022679"/>
    </source>
</evidence>
<dbReference type="GO" id="GO:0005737">
    <property type="term" value="C:cytoplasm"/>
    <property type="evidence" value="ECO:0007669"/>
    <property type="project" value="UniProtKB-SubCell"/>
</dbReference>
<dbReference type="Gene3D" id="3.40.50.150">
    <property type="entry name" value="Vaccinia Virus protein VP39"/>
    <property type="match status" value="1"/>
</dbReference>
<protein>
    <submittedName>
        <fullName evidence="8">Class I SAM-dependent rRNA methyltransferase</fullName>
    </submittedName>
</protein>
<reference evidence="8" key="1">
    <citation type="submission" date="2019-10" db="EMBL/GenBank/DDBJ databases">
        <title>Metagenomic sequencing of thiosulfate-disproportionating enrichment culture.</title>
        <authorList>
            <person name="Umezawa K."/>
            <person name="Kojima H."/>
            <person name="Fukui M."/>
        </authorList>
    </citation>
    <scope>NUCLEOTIDE SEQUENCE</scope>
    <source>
        <strain evidence="8">45J</strain>
    </source>
</reference>
<dbReference type="AlphaFoldDB" id="A0A5J4L8U5"/>
<dbReference type="InterPro" id="IPR036974">
    <property type="entry name" value="PUA_sf"/>
</dbReference>
<evidence type="ECO:0000256" key="3">
    <source>
        <dbReference type="ARBA" id="ARBA00022603"/>
    </source>
</evidence>
<evidence type="ECO:0000256" key="2">
    <source>
        <dbReference type="ARBA" id="ARBA00022490"/>
    </source>
</evidence>
<dbReference type="PROSITE" id="PS50890">
    <property type="entry name" value="PUA"/>
    <property type="match status" value="1"/>
</dbReference>
<evidence type="ECO:0000256" key="5">
    <source>
        <dbReference type="ARBA" id="ARBA00022691"/>
    </source>
</evidence>
<accession>A0A5J4L8U5</accession>
<keyword evidence="2" id="KW-0963">Cytoplasm</keyword>
<evidence type="ECO:0000256" key="1">
    <source>
        <dbReference type="ARBA" id="ARBA00004496"/>
    </source>
</evidence>
<dbReference type="CDD" id="cd02440">
    <property type="entry name" value="AdoMet_MTases"/>
    <property type="match status" value="1"/>
</dbReference>
<proteinExistence type="inferred from homology"/>
<name>A0A5J4L8U5_9ZZZZ</name>
<dbReference type="Pfam" id="PF17785">
    <property type="entry name" value="PUA_3"/>
    <property type="match status" value="1"/>
</dbReference>
<dbReference type="GO" id="GO:0003723">
    <property type="term" value="F:RNA binding"/>
    <property type="evidence" value="ECO:0007669"/>
    <property type="project" value="InterPro"/>
</dbReference>
<keyword evidence="4 8" id="KW-0808">Transferase</keyword>
<dbReference type="GO" id="GO:0008168">
    <property type="term" value="F:methyltransferase activity"/>
    <property type="evidence" value="ECO:0007669"/>
    <property type="project" value="UniProtKB-KW"/>
</dbReference>
<dbReference type="Gene3D" id="3.30.750.80">
    <property type="entry name" value="RNA methyltransferase domain (HRMD) like"/>
    <property type="match status" value="1"/>
</dbReference>
<comment type="subcellular location">
    <subcellularLocation>
        <location evidence="1">Cytoplasm</location>
    </subcellularLocation>
</comment>
<dbReference type="SUPFAM" id="SSF53335">
    <property type="entry name" value="S-adenosyl-L-methionine-dependent methyltransferases"/>
    <property type="match status" value="1"/>
</dbReference>
<feature type="domain" description="RlmI-like PUA" evidence="7">
    <location>
        <begin position="8"/>
        <end position="65"/>
    </location>
</feature>
<dbReference type="GO" id="GO:0032259">
    <property type="term" value="P:methylation"/>
    <property type="evidence" value="ECO:0007669"/>
    <property type="project" value="UniProtKB-KW"/>
</dbReference>
<keyword evidence="3 8" id="KW-0489">Methyltransferase</keyword>
<dbReference type="CDD" id="cd21153">
    <property type="entry name" value="PUA_RlmI"/>
    <property type="match status" value="1"/>
</dbReference>
<comment type="similarity">
    <text evidence="6">Belongs to the methyltransferase superfamily. RlmI family.</text>
</comment>
<dbReference type="InterPro" id="IPR029063">
    <property type="entry name" value="SAM-dependent_MTases_sf"/>
</dbReference>
<keyword evidence="5" id="KW-0949">S-adenosyl-L-methionine</keyword>
<dbReference type="Gene3D" id="2.30.130.10">
    <property type="entry name" value="PUA domain"/>
    <property type="match status" value="1"/>
</dbReference>
<dbReference type="CDD" id="cd11572">
    <property type="entry name" value="RlmI_M_like"/>
    <property type="match status" value="1"/>
</dbReference>
<dbReference type="Pfam" id="PF03602">
    <property type="entry name" value="Cons_hypoth95"/>
    <property type="match status" value="1"/>
</dbReference>
<dbReference type="InterPro" id="IPR041532">
    <property type="entry name" value="RlmI-like_PUA"/>
</dbReference>
<dbReference type="SUPFAM" id="SSF88697">
    <property type="entry name" value="PUA domain-like"/>
    <property type="match status" value="1"/>
</dbReference>
<gene>
    <name evidence="8" type="ORF">A45J_2323</name>
</gene>
<organism evidence="8">
    <name type="scientific">hot springs metagenome</name>
    <dbReference type="NCBI Taxonomy" id="433727"/>
    <lineage>
        <taxon>unclassified sequences</taxon>
        <taxon>metagenomes</taxon>
        <taxon>ecological metagenomes</taxon>
    </lineage>
</organism>
<evidence type="ECO:0000256" key="6">
    <source>
        <dbReference type="ARBA" id="ARBA00038091"/>
    </source>
</evidence>
<evidence type="ECO:0000313" key="8">
    <source>
        <dbReference type="EMBL" id="GER94559.1"/>
    </source>
</evidence>
<dbReference type="PANTHER" id="PTHR42873">
    <property type="entry name" value="RIBOSOMAL RNA LARGE SUBUNIT METHYLTRANSFERASE"/>
    <property type="match status" value="1"/>
</dbReference>
<evidence type="ECO:0000259" key="7">
    <source>
        <dbReference type="Pfam" id="PF17785"/>
    </source>
</evidence>